<protein>
    <recommendedName>
        <fullName evidence="11">Eukaryotic translation initiation factor 4 gamma 2</fullName>
    </recommendedName>
</protein>
<keyword evidence="6" id="KW-0832">Ubl conjugation</keyword>
<dbReference type="InterPro" id="IPR003890">
    <property type="entry name" value="MIF4G-like_typ-3"/>
</dbReference>
<dbReference type="InParanoid" id="B3RJN9"/>
<comment type="subunit">
    <text evidence="12">Interacts with the serine/threonine protein kinases MKNK1 and MKNK2. Binds EIF4A and EIF3. Interacts with MIF4GD. Interacts with DAZAP2.</text>
</comment>
<gene>
    <name evidence="15" type="ORF">TRIADDRAFT_63472</name>
</gene>
<dbReference type="CTD" id="6749745"/>
<evidence type="ECO:0000256" key="13">
    <source>
        <dbReference type="SAM" id="MobiDB-lite"/>
    </source>
</evidence>
<evidence type="ECO:0000256" key="10">
    <source>
        <dbReference type="ARBA" id="ARBA00037759"/>
    </source>
</evidence>
<dbReference type="PANTHER" id="PTHR23253">
    <property type="entry name" value="EUKARYOTIC TRANSLATION INITIATION FACTOR 4 GAMMA"/>
    <property type="match status" value="1"/>
</dbReference>
<keyword evidence="4" id="KW-1017">Isopeptide bond</keyword>
<evidence type="ECO:0000256" key="1">
    <source>
        <dbReference type="ARBA" id="ARBA00005775"/>
    </source>
</evidence>
<comment type="function">
    <text evidence="10">Appears to play a role in the switch from cap-dependent to IRES-mediated translation during mitosis, apoptosis and viral infection. Cleaved by some caspases and viral proteases.</text>
</comment>
<keyword evidence="2" id="KW-0488">Methylation</keyword>
<dbReference type="GO" id="GO:0006417">
    <property type="term" value="P:regulation of translation"/>
    <property type="evidence" value="ECO:0007669"/>
    <property type="project" value="UniProtKB-KW"/>
</dbReference>
<dbReference type="GO" id="GO:0016281">
    <property type="term" value="C:eukaryotic translation initiation factor 4F complex"/>
    <property type="evidence" value="ECO:0000318"/>
    <property type="project" value="GO_Central"/>
</dbReference>
<dbReference type="InterPro" id="IPR003307">
    <property type="entry name" value="W2_domain"/>
</dbReference>
<dbReference type="InterPro" id="IPR016024">
    <property type="entry name" value="ARM-type_fold"/>
</dbReference>
<dbReference type="GO" id="GO:0003729">
    <property type="term" value="F:mRNA binding"/>
    <property type="evidence" value="ECO:0000318"/>
    <property type="project" value="GO_Central"/>
</dbReference>
<keyword evidence="7" id="KW-0810">Translation regulation</keyword>
<dbReference type="GO" id="GO:0003743">
    <property type="term" value="F:translation initiation factor activity"/>
    <property type="evidence" value="ECO:0000318"/>
    <property type="project" value="GO_Central"/>
</dbReference>
<keyword evidence="16" id="KW-1185">Reference proteome</keyword>
<evidence type="ECO:0000313" key="15">
    <source>
        <dbReference type="EMBL" id="EDV28530.1"/>
    </source>
</evidence>
<reference evidence="15 16" key="1">
    <citation type="journal article" date="2008" name="Nature">
        <title>The Trichoplax genome and the nature of placozoans.</title>
        <authorList>
            <person name="Srivastava M."/>
            <person name="Begovic E."/>
            <person name="Chapman J."/>
            <person name="Putnam N.H."/>
            <person name="Hellsten U."/>
            <person name="Kawashima T."/>
            <person name="Kuo A."/>
            <person name="Mitros T."/>
            <person name="Salamov A."/>
            <person name="Carpenter M.L."/>
            <person name="Signorovitch A.Y."/>
            <person name="Moreno M.A."/>
            <person name="Kamm K."/>
            <person name="Grimwood J."/>
            <person name="Schmutz J."/>
            <person name="Shapiro H."/>
            <person name="Grigoriev I.V."/>
            <person name="Buss L.W."/>
            <person name="Schierwater B."/>
            <person name="Dellaporta S.L."/>
            <person name="Rokhsar D.S."/>
        </authorList>
    </citation>
    <scope>NUCLEOTIDE SEQUENCE [LARGE SCALE GENOMIC DNA]</scope>
    <source>
        <strain evidence="15 16">Grell-BS-1999</strain>
    </source>
</reference>
<organism evidence="15 16">
    <name type="scientific">Trichoplax adhaerens</name>
    <name type="common">Trichoplax reptans</name>
    <dbReference type="NCBI Taxonomy" id="10228"/>
    <lineage>
        <taxon>Eukaryota</taxon>
        <taxon>Metazoa</taxon>
        <taxon>Placozoa</taxon>
        <taxon>Uniplacotomia</taxon>
        <taxon>Trichoplacea</taxon>
        <taxon>Trichoplacidae</taxon>
        <taxon>Trichoplax</taxon>
    </lineage>
</organism>
<evidence type="ECO:0000256" key="3">
    <source>
        <dbReference type="ARBA" id="ARBA00022491"/>
    </source>
</evidence>
<sequence>MVEKGAQYSYCTRWSVIVSHCDIRIGYQPNRLITLAKVERRRNPNLHLSARKEGSPELQPQGAAQGNTSRVAPFPISNHGWVPPSTRGRRVEQPVLDVNLIRRRIQGILNKLTPDNFDRLANQLVHVGIKNKEILSIVIKLIYDKATSETKYCSLYARLCGRLSEDAPKFDEKSDSNSFRKLLLHICENEFHSRTKASSAFDSMAGDLTAEEEEARTLAKRRVLGNIKFIGELGKLKILDNKILYDCIKMLVVKGKPDLVELSEQLECLCELMKTCGRQIDTDKASDWMDDCFKYMEKKMKNKKLPPRTRFMLQNIIEVRQNKWVPRKCMTENGPKSISEIRQEAGMRPSRILQKGLHDGRESRPQPDIFSQRRTDFDPYFHMHEIYFRRDPGHGNHDISNMMQNPRFHPSVVAENFYMDPSYPGGFPPFNNPMANHNHNAFMNAQKQNQLHRPPQPQITLVSADDIRPSKPLQKEFRLENDANISLRPSDNSMLVSLASSQKNQRKTATQPNKVGPLISLSKLNLTPEKPRSKKSGKSAVLSREDYRNKVMQLIQLRKFYTACDIRYIDLLISCILEYGRDKDVAERKRLMQLVVHLSNEGLISKEDFFKAIKQYLQNIQKNDDEANTVKDSAADYIGELMFLKWLGTSESLKQIAEITHVSFVIAIFKWLERRVNKDYVVEIYEDSKIDLLLLIPDPDNRTMDHLMELLQEKDLGYLYPLQKVEMELLQKIREDPNSTVVFRWIKQTVDPSLYTSDDFVLGLSTCILKYVTENSTLPKNYDKSVQPEKPLVEKEKELMQGLKGLLHQFVHDKINLQMIVIYALQVFCYSRTFPKDLMQRMFNILYEEELCEEEAFLKWKEDLNDKYPGKGEALFKVNQWLTWLETAESEDSASDSD</sequence>
<evidence type="ECO:0000256" key="4">
    <source>
        <dbReference type="ARBA" id="ARBA00022499"/>
    </source>
</evidence>
<dbReference type="OrthoDB" id="514777at2759"/>
<evidence type="ECO:0000256" key="12">
    <source>
        <dbReference type="ARBA" id="ARBA00046720"/>
    </source>
</evidence>
<dbReference type="SMART" id="SM00515">
    <property type="entry name" value="eIF5C"/>
    <property type="match status" value="1"/>
</dbReference>
<feature type="domain" description="W2" evidence="14">
    <location>
        <begin position="715"/>
        <end position="895"/>
    </location>
</feature>
<accession>B3RJN9</accession>
<dbReference type="SMART" id="SM00543">
    <property type="entry name" value="MIF4G"/>
    <property type="match status" value="1"/>
</dbReference>
<dbReference type="eggNOG" id="KOG0401">
    <property type="taxonomic scope" value="Eukaryota"/>
</dbReference>
<evidence type="ECO:0000256" key="9">
    <source>
        <dbReference type="ARBA" id="ARBA00022990"/>
    </source>
</evidence>
<keyword evidence="5" id="KW-0396">Initiation factor</keyword>
<dbReference type="SUPFAM" id="SSF48371">
    <property type="entry name" value="ARM repeat"/>
    <property type="match status" value="3"/>
</dbReference>
<dbReference type="KEGG" id="tad:TRIADDRAFT_63472"/>
<dbReference type="GeneID" id="6749745"/>
<keyword evidence="8" id="KW-0648">Protein biosynthesis</keyword>
<proteinExistence type="inferred from homology"/>
<dbReference type="PhylomeDB" id="B3RJN9"/>
<evidence type="ECO:0000256" key="5">
    <source>
        <dbReference type="ARBA" id="ARBA00022540"/>
    </source>
</evidence>
<dbReference type="FunFam" id="1.25.40.180:FF:000136">
    <property type="entry name" value="Eukaryotic initiation factor"/>
    <property type="match status" value="1"/>
</dbReference>
<dbReference type="PANTHER" id="PTHR23253:SF9">
    <property type="entry name" value="EUKARYOTIC TRANSLATION INITIATION FACTOR 4 GAMMA 2"/>
    <property type="match status" value="1"/>
</dbReference>
<dbReference type="Proteomes" id="UP000009022">
    <property type="component" value="Unassembled WGS sequence"/>
</dbReference>
<dbReference type="STRING" id="10228.B3RJN9"/>
<dbReference type="OMA" id="CAPLDIN"/>
<evidence type="ECO:0000256" key="2">
    <source>
        <dbReference type="ARBA" id="ARBA00022481"/>
    </source>
</evidence>
<comment type="similarity">
    <text evidence="1">Belongs to the eukaryotic initiation factor 4G family.</text>
</comment>
<dbReference type="HOGENOM" id="CLU_001519_3_0_1"/>
<dbReference type="Pfam" id="PF02854">
    <property type="entry name" value="MIF4G"/>
    <property type="match status" value="1"/>
</dbReference>
<name>B3RJN9_TRIAD</name>
<dbReference type="RefSeq" id="XP_002107732.1">
    <property type="nucleotide sequence ID" value="XM_002107696.1"/>
</dbReference>
<dbReference type="Pfam" id="PF02020">
    <property type="entry name" value="W2"/>
    <property type="match status" value="1"/>
</dbReference>
<dbReference type="CDD" id="cd11559">
    <property type="entry name" value="W2_eIF4G1_like"/>
    <property type="match status" value="1"/>
</dbReference>
<evidence type="ECO:0000313" key="16">
    <source>
        <dbReference type="Proteomes" id="UP000009022"/>
    </source>
</evidence>
<evidence type="ECO:0000259" key="14">
    <source>
        <dbReference type="PROSITE" id="PS51363"/>
    </source>
</evidence>
<evidence type="ECO:0000256" key="7">
    <source>
        <dbReference type="ARBA" id="ARBA00022845"/>
    </source>
</evidence>
<keyword evidence="9" id="KW-0007">Acetylation</keyword>
<evidence type="ECO:0000256" key="6">
    <source>
        <dbReference type="ARBA" id="ARBA00022843"/>
    </source>
</evidence>
<dbReference type="FunFam" id="1.25.40.180:FF:000061">
    <property type="entry name" value="Eukaryotic translation initiation factor 4 gamma 2"/>
    <property type="match status" value="1"/>
</dbReference>
<dbReference type="EMBL" id="DS985241">
    <property type="protein sequence ID" value="EDV28530.1"/>
    <property type="molecule type" value="Genomic_DNA"/>
</dbReference>
<evidence type="ECO:0000256" key="8">
    <source>
        <dbReference type="ARBA" id="ARBA00022917"/>
    </source>
</evidence>
<feature type="region of interest" description="Disordered" evidence="13">
    <location>
        <begin position="48"/>
        <end position="76"/>
    </location>
</feature>
<dbReference type="GO" id="GO:0006413">
    <property type="term" value="P:translational initiation"/>
    <property type="evidence" value="ECO:0000318"/>
    <property type="project" value="GO_Central"/>
</dbReference>
<dbReference type="PROSITE" id="PS51363">
    <property type="entry name" value="W2"/>
    <property type="match status" value="1"/>
</dbReference>
<evidence type="ECO:0000256" key="11">
    <source>
        <dbReference type="ARBA" id="ARBA00040449"/>
    </source>
</evidence>
<keyword evidence="3" id="KW-0678">Repressor</keyword>
<dbReference type="Gene3D" id="1.25.40.180">
    <property type="match status" value="3"/>
</dbReference>
<dbReference type="AlphaFoldDB" id="B3RJN9"/>